<dbReference type="STRING" id="52247.A0A4T0WZ48"/>
<protein>
    <submittedName>
        <fullName evidence="1">Uncharacterized protein</fullName>
    </submittedName>
</protein>
<dbReference type="Proteomes" id="UP000307173">
    <property type="component" value="Unassembled WGS sequence"/>
</dbReference>
<dbReference type="GO" id="GO:0000964">
    <property type="term" value="P:mitochondrial RNA 5'-end processing"/>
    <property type="evidence" value="ECO:0007669"/>
    <property type="project" value="TreeGrafter"/>
</dbReference>
<dbReference type="InterPro" id="IPR013943">
    <property type="entry name" value="Pet127"/>
</dbReference>
<sequence length="696" mass="81013">MLSFKVKCRFSCIRFERHLSIRKSSTIGDALSTNIDRNLAQNQILLDLKQNLTFQKEENDNESNVPQLTLIEHDTIVSKRLPRYRSMKKYCDPFQNIPQLAHNLHTTLTSPGVHYQSDPRTRWPNYDPSLLSIPHIDELKMDKIGSFTPSSKDNKLLSIATKHNLKNTKQKKFIKYFSSTSSMTSLLIKFHKMLSNDRPINTSMFSKSFPQKTSFTSTSDIPTSLVVTKKSHDIYSVDADRSVDTEITLSILGNALELMLTKSPTEFQKYLKSNEDEPEVDESAYHYARIGKFMVRSQLDAVDSRLPGTGTFDIKTRAVCAIRMDLAHTDYFPTNYEITKTYGVFESFERELFDAARIVMFKYSLQARLGNMDGIFMAFHNIKKFLGYQYLPLSEIDNIFFGDYELLGNNYNYPALEKKSNDRSDDEVNKNNQEKLQNIVDDFHNNYQTKREALSSFVADHELRFSVELLTRLLDIITKELDGKPFRVMFKKMKRRSPTTDKDVETSSYDSIVCVVNLLSSQSLAELQMMAKDRLEENKHLTKDLIYEDMTPSERIKFFNKYVSEFKQKYFSLNNSIMQANGDKLLAYEITVKHYFNDVECQEKHPFPTVDFLDHTKNQRWDLEYEINMINNLQEKNYLYNKMIKDIAFNAFRETEGVDIDVYTEDGVKYDENASIFQNMTRAYSAKATKRSACKY</sequence>
<dbReference type="PANTHER" id="PTHR31014:SF0">
    <property type="entry name" value="MITOCHONDRIAL TRANSLATION SYSTEM COMPONENT PET127-RELATED"/>
    <property type="match status" value="1"/>
</dbReference>
<evidence type="ECO:0000313" key="1">
    <source>
        <dbReference type="EMBL" id="TID19800.1"/>
    </source>
</evidence>
<dbReference type="EMBL" id="SELW01000594">
    <property type="protein sequence ID" value="TID19800.1"/>
    <property type="molecule type" value="Genomic_DNA"/>
</dbReference>
<keyword evidence="2" id="KW-1185">Reference proteome</keyword>
<dbReference type="Pfam" id="PF08634">
    <property type="entry name" value="Pet127"/>
    <property type="match status" value="1"/>
</dbReference>
<proteinExistence type="predicted"/>
<name>A0A4T0WZ48_9ASCO</name>
<organism evidence="1 2">
    <name type="scientific">Pichia inconspicua</name>
    <dbReference type="NCBI Taxonomy" id="52247"/>
    <lineage>
        <taxon>Eukaryota</taxon>
        <taxon>Fungi</taxon>
        <taxon>Dikarya</taxon>
        <taxon>Ascomycota</taxon>
        <taxon>Saccharomycotina</taxon>
        <taxon>Pichiomycetes</taxon>
        <taxon>Pichiales</taxon>
        <taxon>Pichiaceae</taxon>
        <taxon>Pichia</taxon>
    </lineage>
</organism>
<dbReference type="GO" id="GO:0005740">
    <property type="term" value="C:mitochondrial envelope"/>
    <property type="evidence" value="ECO:0007669"/>
    <property type="project" value="TreeGrafter"/>
</dbReference>
<comment type="caution">
    <text evidence="1">The sequence shown here is derived from an EMBL/GenBank/DDBJ whole genome shotgun (WGS) entry which is preliminary data.</text>
</comment>
<dbReference type="PANTHER" id="PTHR31014">
    <property type="entry name" value="MITOCHONDRIAL TRANSLATION SYSTEM COMPONENT PET127-RELATED"/>
    <property type="match status" value="1"/>
</dbReference>
<dbReference type="AlphaFoldDB" id="A0A4T0WZ48"/>
<accession>A0A4T0WZ48</accession>
<reference evidence="1 2" key="1">
    <citation type="journal article" date="2019" name="Front. Genet.">
        <title>Whole-Genome Sequencing of the Opportunistic Yeast Pathogen Candida inconspicua Uncovers Its Hybrid Origin.</title>
        <authorList>
            <person name="Mixao V."/>
            <person name="Hansen A.P."/>
            <person name="Saus E."/>
            <person name="Boekhout T."/>
            <person name="Lass-Florl C."/>
            <person name="Gabaldon T."/>
        </authorList>
    </citation>
    <scope>NUCLEOTIDE SEQUENCE [LARGE SCALE GENOMIC DNA]</scope>
    <source>
        <strain evidence="1 2">CBS 180</strain>
    </source>
</reference>
<dbReference type="OrthoDB" id="10249045at2759"/>
<evidence type="ECO:0000313" key="2">
    <source>
        <dbReference type="Proteomes" id="UP000307173"/>
    </source>
</evidence>
<gene>
    <name evidence="1" type="ORF">CANINC_003683</name>
</gene>